<dbReference type="AlphaFoldDB" id="A0A814VWC7"/>
<keyword evidence="3" id="KW-1185">Reference proteome</keyword>
<reference evidence="2" key="1">
    <citation type="submission" date="2021-02" db="EMBL/GenBank/DDBJ databases">
        <authorList>
            <person name="Nowell W R."/>
        </authorList>
    </citation>
    <scope>NUCLEOTIDE SEQUENCE</scope>
</reference>
<proteinExistence type="predicted"/>
<gene>
    <name evidence="2" type="ORF">XAT740_LOCUS23294</name>
</gene>
<accession>A0A814VWC7</accession>
<protein>
    <submittedName>
        <fullName evidence="2">Uncharacterized protein</fullName>
    </submittedName>
</protein>
<feature type="compositionally biased region" description="Polar residues" evidence="1">
    <location>
        <begin position="22"/>
        <end position="32"/>
    </location>
</feature>
<dbReference type="Proteomes" id="UP000663828">
    <property type="component" value="Unassembled WGS sequence"/>
</dbReference>
<feature type="region of interest" description="Disordered" evidence="1">
    <location>
        <begin position="1"/>
        <end position="35"/>
    </location>
</feature>
<sequence length="221" mass="24665">MSNKTTVNTTLSSVPDKVYSAQGDNPRSTNPILGSDGIPCRIRNTDFMDFLRSESDAIPSPGILSDFVGWSDPTSDLSTWDGHAKSMASIENTQKTTNCMPYLGSAHLQDDEYSCELLEEINEPVLEPVKIGGGEIQLQQQQLFADANLQLQNDFKRKLPQHLAKVDSNKELNIRQEHILESSYEYFNGDLSEDNCLKSLWITQKCLIEADINLAPLLLIT</sequence>
<evidence type="ECO:0000313" key="3">
    <source>
        <dbReference type="Proteomes" id="UP000663828"/>
    </source>
</evidence>
<dbReference type="EMBL" id="CAJNOR010001753">
    <property type="protein sequence ID" value="CAF1194157.1"/>
    <property type="molecule type" value="Genomic_DNA"/>
</dbReference>
<comment type="caution">
    <text evidence="2">The sequence shown here is derived from an EMBL/GenBank/DDBJ whole genome shotgun (WGS) entry which is preliminary data.</text>
</comment>
<evidence type="ECO:0000313" key="2">
    <source>
        <dbReference type="EMBL" id="CAF1194157.1"/>
    </source>
</evidence>
<evidence type="ECO:0000256" key="1">
    <source>
        <dbReference type="SAM" id="MobiDB-lite"/>
    </source>
</evidence>
<feature type="compositionally biased region" description="Polar residues" evidence="1">
    <location>
        <begin position="1"/>
        <end position="13"/>
    </location>
</feature>
<organism evidence="2 3">
    <name type="scientific">Adineta ricciae</name>
    <name type="common">Rotifer</name>
    <dbReference type="NCBI Taxonomy" id="249248"/>
    <lineage>
        <taxon>Eukaryota</taxon>
        <taxon>Metazoa</taxon>
        <taxon>Spiralia</taxon>
        <taxon>Gnathifera</taxon>
        <taxon>Rotifera</taxon>
        <taxon>Eurotatoria</taxon>
        <taxon>Bdelloidea</taxon>
        <taxon>Adinetida</taxon>
        <taxon>Adinetidae</taxon>
        <taxon>Adineta</taxon>
    </lineage>
</organism>
<name>A0A814VWC7_ADIRI</name>